<dbReference type="AlphaFoldDB" id="C0EIK7"/>
<dbReference type="eggNOG" id="COG2207">
    <property type="taxonomic scope" value="Bacteria"/>
</dbReference>
<proteinExistence type="predicted"/>
<evidence type="ECO:0000256" key="2">
    <source>
        <dbReference type="ARBA" id="ARBA00023125"/>
    </source>
</evidence>
<evidence type="ECO:0000256" key="3">
    <source>
        <dbReference type="ARBA" id="ARBA00023163"/>
    </source>
</evidence>
<dbReference type="GO" id="GO:0003700">
    <property type="term" value="F:DNA-binding transcription factor activity"/>
    <property type="evidence" value="ECO:0007669"/>
    <property type="project" value="InterPro"/>
</dbReference>
<keyword evidence="1" id="KW-0805">Transcription regulation</keyword>
<protein>
    <submittedName>
        <fullName evidence="5">Transcriptional regulator, AraC family</fullName>
    </submittedName>
</protein>
<dbReference type="Pfam" id="PF12833">
    <property type="entry name" value="HTH_18"/>
    <property type="match status" value="1"/>
</dbReference>
<dbReference type="InterPro" id="IPR020449">
    <property type="entry name" value="Tscrpt_reg_AraC-type_HTH"/>
</dbReference>
<dbReference type="Proteomes" id="UP000003340">
    <property type="component" value="Unassembled WGS sequence"/>
</dbReference>
<feature type="domain" description="HTH araC/xylS-type" evidence="4">
    <location>
        <begin position="233"/>
        <end position="330"/>
    </location>
</feature>
<dbReference type="PROSITE" id="PS01124">
    <property type="entry name" value="HTH_ARAC_FAMILY_2"/>
    <property type="match status" value="1"/>
</dbReference>
<dbReference type="SUPFAM" id="SSF51215">
    <property type="entry name" value="Regulatory protein AraC"/>
    <property type="match status" value="1"/>
</dbReference>
<organism evidence="5 6">
    <name type="scientific">[Clostridium] methylpentosum DSM 5476</name>
    <dbReference type="NCBI Taxonomy" id="537013"/>
    <lineage>
        <taxon>Bacteria</taxon>
        <taxon>Bacillati</taxon>
        <taxon>Bacillota</taxon>
        <taxon>Clostridia</taxon>
        <taxon>Eubacteriales</taxon>
        <taxon>Oscillospiraceae</taxon>
        <taxon>Oscillospiraceae incertae sedis</taxon>
    </lineage>
</organism>
<dbReference type="HOGENOM" id="CLU_000445_88_0_9"/>
<dbReference type="InterPro" id="IPR018062">
    <property type="entry name" value="HTH_AraC-typ_CS"/>
</dbReference>
<evidence type="ECO:0000259" key="4">
    <source>
        <dbReference type="PROSITE" id="PS01124"/>
    </source>
</evidence>
<dbReference type="SMART" id="SM00342">
    <property type="entry name" value="HTH_ARAC"/>
    <property type="match status" value="1"/>
</dbReference>
<dbReference type="Gene3D" id="1.10.10.60">
    <property type="entry name" value="Homeodomain-like"/>
    <property type="match status" value="2"/>
</dbReference>
<dbReference type="Pfam" id="PF02311">
    <property type="entry name" value="AraC_binding"/>
    <property type="match status" value="1"/>
</dbReference>
<dbReference type="Gene3D" id="2.60.120.10">
    <property type="entry name" value="Jelly Rolls"/>
    <property type="match status" value="1"/>
</dbReference>
<dbReference type="PANTHER" id="PTHR43280:SF28">
    <property type="entry name" value="HTH-TYPE TRANSCRIPTIONAL ACTIVATOR RHAS"/>
    <property type="match status" value="1"/>
</dbReference>
<sequence>MQIDMAHYYKLAQKQADGYSQRFAQRNDVFAQKLQDEHRTQGYHTISDDEWFTTDAEAIVTLHDYRYVHFGPPSHPHNHDFFEMSYVYKGQFYNRVENQDIEQKENTLVLLSPRAVHSCYIREKTDIVFNILIKRSLVEKIFLRMFSEESAVSRFFLDSIYNIHQKKPYLVFHCNEELVSLVHGIIREHFDQKLFSQNMIIAKLIELFSELSRLFQITLQGESPLPETSSNISEILDYIENNYSSVTLTSVAEHFNYSPSYVSRIIKTHLNQSFASIVHNKKLENACRYLSASDLPVEQVIEIVGYSDVSHFYKIFKQKYGLSPRQYRTQSNKLGAGRHSAFP</sequence>
<dbReference type="SUPFAM" id="SSF46689">
    <property type="entry name" value="Homeodomain-like"/>
    <property type="match status" value="1"/>
</dbReference>
<gene>
    <name evidence="5" type="ORF">CLOSTMETH_03702</name>
</gene>
<evidence type="ECO:0000313" key="5">
    <source>
        <dbReference type="EMBL" id="EEG28699.1"/>
    </source>
</evidence>
<dbReference type="InterPro" id="IPR018060">
    <property type="entry name" value="HTH_AraC"/>
</dbReference>
<dbReference type="GO" id="GO:0043565">
    <property type="term" value="F:sequence-specific DNA binding"/>
    <property type="evidence" value="ECO:0007669"/>
    <property type="project" value="InterPro"/>
</dbReference>
<dbReference type="InterPro" id="IPR009057">
    <property type="entry name" value="Homeodomain-like_sf"/>
</dbReference>
<accession>C0EIK7</accession>
<dbReference type="EMBL" id="ACEC01000127">
    <property type="protein sequence ID" value="EEG28699.1"/>
    <property type="molecule type" value="Genomic_DNA"/>
</dbReference>
<keyword evidence="6" id="KW-1185">Reference proteome</keyword>
<dbReference type="STRING" id="537013.CLOSTMETH_03702"/>
<dbReference type="InterPro" id="IPR014710">
    <property type="entry name" value="RmlC-like_jellyroll"/>
</dbReference>
<dbReference type="PANTHER" id="PTHR43280">
    <property type="entry name" value="ARAC-FAMILY TRANSCRIPTIONAL REGULATOR"/>
    <property type="match status" value="1"/>
</dbReference>
<reference evidence="5 6" key="2">
    <citation type="submission" date="2009-02" db="EMBL/GenBank/DDBJ databases">
        <title>Draft genome sequence of Clostridium methylpentosum (DSM 5476).</title>
        <authorList>
            <person name="Sudarsanam P."/>
            <person name="Ley R."/>
            <person name="Guruge J."/>
            <person name="Turnbaugh P.J."/>
            <person name="Mahowald M."/>
            <person name="Liep D."/>
            <person name="Gordon J."/>
        </authorList>
    </citation>
    <scope>NUCLEOTIDE SEQUENCE [LARGE SCALE GENOMIC DNA]</scope>
    <source>
        <strain evidence="5 6">DSM 5476</strain>
    </source>
</reference>
<evidence type="ECO:0000256" key="1">
    <source>
        <dbReference type="ARBA" id="ARBA00023015"/>
    </source>
</evidence>
<keyword evidence="3" id="KW-0804">Transcription</keyword>
<reference evidence="5 6" key="1">
    <citation type="submission" date="2009-01" db="EMBL/GenBank/DDBJ databases">
        <authorList>
            <person name="Fulton L."/>
            <person name="Clifton S."/>
            <person name="Fulton B."/>
            <person name="Xu J."/>
            <person name="Minx P."/>
            <person name="Pepin K.H."/>
            <person name="Johnson M."/>
            <person name="Bhonagiri V."/>
            <person name="Nash W.E."/>
            <person name="Mardis E.R."/>
            <person name="Wilson R.K."/>
        </authorList>
    </citation>
    <scope>NUCLEOTIDE SEQUENCE [LARGE SCALE GENOMIC DNA]</scope>
    <source>
        <strain evidence="5 6">DSM 5476</strain>
    </source>
</reference>
<keyword evidence="2" id="KW-0238">DNA-binding</keyword>
<dbReference type="InterPro" id="IPR003313">
    <property type="entry name" value="AraC-bd"/>
</dbReference>
<name>C0EIK7_9FIRM</name>
<dbReference type="PROSITE" id="PS00041">
    <property type="entry name" value="HTH_ARAC_FAMILY_1"/>
    <property type="match status" value="1"/>
</dbReference>
<dbReference type="InterPro" id="IPR037923">
    <property type="entry name" value="HTH-like"/>
</dbReference>
<comment type="caution">
    <text evidence="5">The sequence shown here is derived from an EMBL/GenBank/DDBJ whole genome shotgun (WGS) entry which is preliminary data.</text>
</comment>
<dbReference type="PRINTS" id="PR00032">
    <property type="entry name" value="HTHARAC"/>
</dbReference>
<evidence type="ECO:0000313" key="6">
    <source>
        <dbReference type="Proteomes" id="UP000003340"/>
    </source>
</evidence>